<gene>
    <name evidence="3" type="ORF">FPZ12_037310</name>
</gene>
<evidence type="ECO:0000313" key="3">
    <source>
        <dbReference type="EMBL" id="KAA9152234.1"/>
    </source>
</evidence>
<reference evidence="3" key="1">
    <citation type="submission" date="2019-09" db="EMBL/GenBank/DDBJ databases">
        <authorList>
            <person name="Teo W.F.A."/>
            <person name="Duangmal K."/>
        </authorList>
    </citation>
    <scope>NUCLEOTIDE SEQUENCE [LARGE SCALE GENOMIC DNA]</scope>
    <source>
        <strain evidence="3">K81G1</strain>
    </source>
</reference>
<dbReference type="InterPro" id="IPR013538">
    <property type="entry name" value="ASHA1/2-like_C"/>
</dbReference>
<dbReference type="Proteomes" id="UP000319769">
    <property type="component" value="Unassembled WGS sequence"/>
</dbReference>
<dbReference type="AlphaFoldDB" id="A0A5N0URY5"/>
<sequence>MDIAQEINAISREVGGGTVLVRRGYVAEIEDVWAACTEPDRVAQWFLPVSGDLRLGGHFQLEDNAGGTILRCDRPRVLRVTWVFGGAPPSEVEVRLRKVDGGTLFELEHSGLAEPANWEQFGPGAVGVGWDLTIYGLGVHLAGMSNTPGWGESDEARNFMRASSVAWGAAHEAFGETHERATAAAQRTAAFYVPATE</sequence>
<evidence type="ECO:0000259" key="2">
    <source>
        <dbReference type="Pfam" id="PF08327"/>
    </source>
</evidence>
<evidence type="ECO:0000256" key="1">
    <source>
        <dbReference type="ARBA" id="ARBA00006817"/>
    </source>
</evidence>
<comment type="caution">
    <text evidence="3">The sequence shown here is derived from an EMBL/GenBank/DDBJ whole genome shotgun (WGS) entry which is preliminary data.</text>
</comment>
<dbReference type="Gene3D" id="3.30.530.20">
    <property type="match status" value="1"/>
</dbReference>
<comment type="similarity">
    <text evidence="1">Belongs to the AHA1 family.</text>
</comment>
<evidence type="ECO:0000313" key="4">
    <source>
        <dbReference type="Proteomes" id="UP000319769"/>
    </source>
</evidence>
<dbReference type="Pfam" id="PF08327">
    <property type="entry name" value="AHSA1"/>
    <property type="match status" value="1"/>
</dbReference>
<dbReference type="EMBL" id="VMNW02000090">
    <property type="protein sequence ID" value="KAA9152234.1"/>
    <property type="molecule type" value="Genomic_DNA"/>
</dbReference>
<dbReference type="RefSeq" id="WP_144753616.1">
    <property type="nucleotide sequence ID" value="NZ_VMNW02000090.1"/>
</dbReference>
<organism evidence="3 4">
    <name type="scientific">Amycolatopsis acidicola</name>
    <dbReference type="NCBI Taxonomy" id="2596893"/>
    <lineage>
        <taxon>Bacteria</taxon>
        <taxon>Bacillati</taxon>
        <taxon>Actinomycetota</taxon>
        <taxon>Actinomycetes</taxon>
        <taxon>Pseudonocardiales</taxon>
        <taxon>Pseudonocardiaceae</taxon>
        <taxon>Amycolatopsis</taxon>
    </lineage>
</organism>
<protein>
    <submittedName>
        <fullName evidence="3">SRPBCC family protein</fullName>
    </submittedName>
</protein>
<dbReference type="CDD" id="cd08899">
    <property type="entry name" value="SRPBCC_CalC_Aha1-like_6"/>
    <property type="match status" value="1"/>
</dbReference>
<keyword evidence="4" id="KW-1185">Reference proteome</keyword>
<accession>A0A5N0URY5</accession>
<name>A0A5N0URY5_9PSEU</name>
<proteinExistence type="inferred from homology"/>
<dbReference type="InterPro" id="IPR023393">
    <property type="entry name" value="START-like_dom_sf"/>
</dbReference>
<feature type="domain" description="Activator of Hsp90 ATPase homologue 1/2-like C-terminal" evidence="2">
    <location>
        <begin position="27"/>
        <end position="134"/>
    </location>
</feature>
<dbReference type="OrthoDB" id="8117292at2"/>
<dbReference type="SUPFAM" id="SSF55961">
    <property type="entry name" value="Bet v1-like"/>
    <property type="match status" value="1"/>
</dbReference>